<dbReference type="Pfam" id="PF01640">
    <property type="entry name" value="Peptidase_C10"/>
    <property type="match status" value="1"/>
</dbReference>
<feature type="chain" id="PRO_5003550454" evidence="2">
    <location>
        <begin position="20"/>
        <end position="560"/>
    </location>
</feature>
<sequence>MRKFLLLSSLFLLSVGIQAADRSLLQKRQAALQALRGLEASAQTRTTSPTADLKVLSENKVLTVMGSEAGFAIIANDDIFPAVIGYSKDSYNAEINTSLRWFVNAATASMSNYLAEGKKYAPVIPTGTFKTAVSPIVKTVWSQSKPYNNDCPHLSGTTPYPTGCVATALSQIMKHYNYPAKGIGKGTLSVVVNGSSTIISADFGNTTYDWKNMLNDYDAVTYNSVQAKAVSTLMVQCGIAVSMEYTPSGSGAYSNEARHGLIKNFGYNAGINLLYRNYYSTLQWMTIIYKELNAGRPLYYTGSDKTEGGHAFVIDGYNEQGFVHVNWGWGAKGGNGYYDIALLNPQGYSFKEGQDMLVGVSPEKVMDYHSHIISDERFSAMKFGPMLNVNAGTMYNLTGESFTGEVAIVLQNNTTTKVLKKNFVARVANLHSVGELSDMITLPTGLADGTYRLFVGTKSAEYHETEWQLVRRAKGAANSYKVVIAGGALQSIDGGTGDDGWTTTGINAVKVADASAPVTVYDLQGHRLLSVPAAQFNADALPVHGVFIVKQGDKSHKIVR</sequence>
<dbReference type="STRING" id="999422.HMPREF9944_00742"/>
<feature type="active site" description="Nucleophile" evidence="1">
    <location>
        <position position="164"/>
    </location>
</feature>
<dbReference type="OrthoDB" id="2235251at2"/>
<evidence type="ECO:0000256" key="1">
    <source>
        <dbReference type="PIRSR" id="PIRSR600200-1"/>
    </source>
</evidence>
<keyword evidence="4" id="KW-1185">Reference proteome</keyword>
<dbReference type="PRINTS" id="PR00797">
    <property type="entry name" value="STREPTOPAIN"/>
</dbReference>
<comment type="caution">
    <text evidence="3">The sequence shown here is derived from an EMBL/GenBank/DDBJ whole genome shotgun (WGS) entry which is preliminary data.</text>
</comment>
<protein>
    <submittedName>
        <fullName evidence="3">Uncharacterized protein</fullName>
    </submittedName>
</protein>
<keyword evidence="2" id="KW-0732">Signal</keyword>
<evidence type="ECO:0000313" key="3">
    <source>
        <dbReference type="EMBL" id="EHO73149.1"/>
    </source>
</evidence>
<accession>H1HKP8</accession>
<dbReference type="SUPFAM" id="SSF54001">
    <property type="entry name" value="Cysteine proteinases"/>
    <property type="match status" value="1"/>
</dbReference>
<dbReference type="GO" id="GO:0006508">
    <property type="term" value="P:proteolysis"/>
    <property type="evidence" value="ECO:0007669"/>
    <property type="project" value="UniProtKB-KW"/>
</dbReference>
<gene>
    <name evidence="3" type="ORF">HMPREF9944_00742</name>
</gene>
<reference evidence="3 4" key="1">
    <citation type="submission" date="2011-12" db="EMBL/GenBank/DDBJ databases">
        <title>The Genome Sequence of Prevotella maculosa OT 289.</title>
        <authorList>
            <consortium name="The Broad Institute Genome Sequencing Platform"/>
            <person name="Earl A."/>
            <person name="Ward D."/>
            <person name="Feldgarden M."/>
            <person name="Gevers D."/>
            <person name="Izard J."/>
            <person name="Blanton J.M."/>
            <person name="Mathney J."/>
            <person name="Tanner A.C."/>
            <person name="Dewhirst F.E."/>
            <person name="Young S.K."/>
            <person name="Zeng Q."/>
            <person name="Gargeya S."/>
            <person name="Fitzgerald M."/>
            <person name="Haas B."/>
            <person name="Abouelleil A."/>
            <person name="Alvarado L."/>
            <person name="Arachchi H.M."/>
            <person name="Berlin A."/>
            <person name="Chapman S.B."/>
            <person name="Gearin G."/>
            <person name="Goldberg J."/>
            <person name="Griggs A."/>
            <person name="Gujja S."/>
            <person name="Hansen M."/>
            <person name="Heiman D."/>
            <person name="Howarth C."/>
            <person name="Larimer J."/>
            <person name="Lui A."/>
            <person name="MacDonald P.J.P."/>
            <person name="McCowen C."/>
            <person name="Montmayeur A."/>
            <person name="Murphy C."/>
            <person name="Neiman D."/>
            <person name="Pearson M."/>
            <person name="Priest M."/>
            <person name="Roberts A."/>
            <person name="Saif S."/>
            <person name="Shea T."/>
            <person name="Sisk P."/>
            <person name="Stolte C."/>
            <person name="Sykes S."/>
            <person name="Wortman J."/>
            <person name="Nusbaum C."/>
            <person name="Birren B."/>
        </authorList>
    </citation>
    <scope>NUCLEOTIDE SEQUENCE [LARGE SCALE GENOMIC DNA]</scope>
    <source>
        <strain evidence="3 4">OT 289</strain>
    </source>
</reference>
<name>H1HKP8_9BACT</name>
<dbReference type="EMBL" id="AGEK01000016">
    <property type="protein sequence ID" value="EHO73149.1"/>
    <property type="molecule type" value="Genomic_DNA"/>
</dbReference>
<dbReference type="InterPro" id="IPR000200">
    <property type="entry name" value="Peptidase_C10"/>
</dbReference>
<dbReference type="Proteomes" id="UP000003167">
    <property type="component" value="Unassembled WGS sequence"/>
</dbReference>
<dbReference type="InterPro" id="IPR038765">
    <property type="entry name" value="Papain-like_cys_pep_sf"/>
</dbReference>
<dbReference type="HOGENOM" id="CLU_018139_0_0_10"/>
<dbReference type="InterPro" id="IPR044934">
    <property type="entry name" value="Streptopain_sf"/>
</dbReference>
<feature type="active site" description="Proton acceptor" evidence="1">
    <location>
        <position position="310"/>
    </location>
</feature>
<dbReference type="RefSeq" id="WP_008564499.1">
    <property type="nucleotide sequence ID" value="NZ_JH594501.1"/>
</dbReference>
<evidence type="ECO:0000256" key="2">
    <source>
        <dbReference type="SAM" id="SignalP"/>
    </source>
</evidence>
<feature type="signal peptide" evidence="2">
    <location>
        <begin position="1"/>
        <end position="19"/>
    </location>
</feature>
<dbReference type="AlphaFoldDB" id="H1HKP8"/>
<dbReference type="Gene3D" id="3.90.70.50">
    <property type="entry name" value="Peptidase C10, streptopain"/>
    <property type="match status" value="1"/>
</dbReference>
<evidence type="ECO:0000313" key="4">
    <source>
        <dbReference type="Proteomes" id="UP000003167"/>
    </source>
</evidence>
<organism evidence="3 4">
    <name type="scientific">Segatella maculosa OT 289</name>
    <dbReference type="NCBI Taxonomy" id="999422"/>
    <lineage>
        <taxon>Bacteria</taxon>
        <taxon>Pseudomonadati</taxon>
        <taxon>Bacteroidota</taxon>
        <taxon>Bacteroidia</taxon>
        <taxon>Bacteroidales</taxon>
        <taxon>Prevotellaceae</taxon>
        <taxon>Segatella</taxon>
    </lineage>
</organism>
<dbReference type="PATRIC" id="fig|999422.3.peg.761"/>
<dbReference type="GO" id="GO:0008234">
    <property type="term" value="F:cysteine-type peptidase activity"/>
    <property type="evidence" value="ECO:0007669"/>
    <property type="project" value="UniProtKB-KW"/>
</dbReference>
<proteinExistence type="predicted"/>